<evidence type="ECO:0000256" key="7">
    <source>
        <dbReference type="ARBA" id="ARBA00023033"/>
    </source>
</evidence>
<keyword evidence="4" id="KW-0274">FAD</keyword>
<keyword evidence="6" id="KW-0560">Oxidoreductase</keyword>
<dbReference type="PANTHER" id="PTHR43872">
    <property type="entry name" value="MONOOXYGENASE, PUTATIVE (AFU_ORTHOLOGUE AFUA_8G02570)-RELATED"/>
    <property type="match status" value="1"/>
</dbReference>
<keyword evidence="3" id="KW-0285">Flavoprotein</keyword>
<sequence length="472" mass="53581">MATTHFDAIIIGAGISGISAAYHLQTYNPEKTYAVLERRDSLGGTWDLFNYPGIRSDSDMYTFGFSFRPWEDQSAIAEKSKILDYLNATVDEFGIDQHIQYGHHIVQAAWNTDQARWTLTTTDGKQFSCQFLYMCAGYYSYDEAYSPDFPGAKDFKGDIIHPQFWPEDFDYTNQTMVVVGSGATAVTLVPSLAKKAKHVTMLQRSPTYLGSKPAKDPIANRLAALFGRWAARWWFILSTMFIYWISKTFPNFVKRKMSHNIEEILGDKFDAKHFTPRYNPWDQRVCLCPDADFFEAIKADKASIETDHVVRFTERGIQLKSGKEILADTIVTATGLQIQFLGGLKFIVDGKPLHTRDSYVYKGMMLSGVPNTFLAVGYTNASWTLKVDLTHRYASRLINYMNENGHRICNPQPQGPLHDAPLMDLSSGYIQRALDDLPKQASTKPWRLNQNFILDNLALRFTAVDDQAMTFS</sequence>
<comment type="similarity">
    <text evidence="2">Belongs to the FAD-binding monooxygenase family.</text>
</comment>
<evidence type="ECO:0000256" key="3">
    <source>
        <dbReference type="ARBA" id="ARBA00022630"/>
    </source>
</evidence>
<dbReference type="PRINTS" id="PR00411">
    <property type="entry name" value="PNDRDTASEI"/>
</dbReference>
<dbReference type="Proteomes" id="UP000614811">
    <property type="component" value="Unassembled WGS sequence"/>
</dbReference>
<evidence type="ECO:0000256" key="5">
    <source>
        <dbReference type="ARBA" id="ARBA00022857"/>
    </source>
</evidence>
<evidence type="ECO:0000256" key="6">
    <source>
        <dbReference type="ARBA" id="ARBA00023002"/>
    </source>
</evidence>
<protein>
    <submittedName>
        <fullName evidence="8">Cyclohexanone monooxygenase</fullName>
    </submittedName>
</protein>
<evidence type="ECO:0000256" key="2">
    <source>
        <dbReference type="ARBA" id="ARBA00010139"/>
    </source>
</evidence>
<evidence type="ECO:0000256" key="4">
    <source>
        <dbReference type="ARBA" id="ARBA00022827"/>
    </source>
</evidence>
<dbReference type="AlphaFoldDB" id="A0A918VRY4"/>
<dbReference type="GO" id="GO:0050661">
    <property type="term" value="F:NADP binding"/>
    <property type="evidence" value="ECO:0007669"/>
    <property type="project" value="InterPro"/>
</dbReference>
<dbReference type="GO" id="GO:0050660">
    <property type="term" value="F:flavin adenine dinucleotide binding"/>
    <property type="evidence" value="ECO:0007669"/>
    <property type="project" value="InterPro"/>
</dbReference>
<reference evidence="8" key="1">
    <citation type="journal article" date="2014" name="Int. J. Syst. Evol. Microbiol.">
        <title>Complete genome sequence of Corynebacterium casei LMG S-19264T (=DSM 44701T), isolated from a smear-ripened cheese.</title>
        <authorList>
            <consortium name="US DOE Joint Genome Institute (JGI-PGF)"/>
            <person name="Walter F."/>
            <person name="Albersmeier A."/>
            <person name="Kalinowski J."/>
            <person name="Ruckert C."/>
        </authorList>
    </citation>
    <scope>NUCLEOTIDE SEQUENCE</scope>
    <source>
        <strain evidence="8">KCTC 12711</strain>
    </source>
</reference>
<dbReference type="InterPro" id="IPR051820">
    <property type="entry name" value="FAD-binding_MO"/>
</dbReference>
<keyword evidence="7 8" id="KW-0503">Monooxygenase</keyword>
<name>A0A918VRY4_9GAMM</name>
<proteinExistence type="inferred from homology"/>
<dbReference type="RefSeq" id="WP_189402653.1">
    <property type="nucleotide sequence ID" value="NZ_BMXA01000007.1"/>
</dbReference>
<evidence type="ECO:0000313" key="8">
    <source>
        <dbReference type="EMBL" id="GHA19244.1"/>
    </source>
</evidence>
<reference evidence="8" key="2">
    <citation type="submission" date="2020-09" db="EMBL/GenBank/DDBJ databases">
        <authorList>
            <person name="Sun Q."/>
            <person name="Kim S."/>
        </authorList>
    </citation>
    <scope>NUCLEOTIDE SEQUENCE</scope>
    <source>
        <strain evidence="8">KCTC 12711</strain>
    </source>
</reference>
<dbReference type="FunFam" id="3.50.50.60:FF:000228">
    <property type="entry name" value="FAD-containing monooxygenase EthA"/>
    <property type="match status" value="1"/>
</dbReference>
<dbReference type="GO" id="GO:0004499">
    <property type="term" value="F:N,N-dimethylaniline monooxygenase activity"/>
    <property type="evidence" value="ECO:0007669"/>
    <property type="project" value="InterPro"/>
</dbReference>
<dbReference type="Pfam" id="PF00743">
    <property type="entry name" value="FMO-like"/>
    <property type="match status" value="1"/>
</dbReference>
<dbReference type="EMBL" id="BMXA01000007">
    <property type="protein sequence ID" value="GHA19244.1"/>
    <property type="molecule type" value="Genomic_DNA"/>
</dbReference>
<evidence type="ECO:0000256" key="1">
    <source>
        <dbReference type="ARBA" id="ARBA00001974"/>
    </source>
</evidence>
<keyword evidence="5" id="KW-0521">NADP</keyword>
<dbReference type="InterPro" id="IPR036188">
    <property type="entry name" value="FAD/NAD-bd_sf"/>
</dbReference>
<organism evidence="8 9">
    <name type="scientific">Arenicella chitinivorans</name>
    <dbReference type="NCBI Taxonomy" id="1329800"/>
    <lineage>
        <taxon>Bacteria</taxon>
        <taxon>Pseudomonadati</taxon>
        <taxon>Pseudomonadota</taxon>
        <taxon>Gammaproteobacteria</taxon>
        <taxon>Arenicellales</taxon>
        <taxon>Arenicellaceae</taxon>
        <taxon>Arenicella</taxon>
    </lineage>
</organism>
<keyword evidence="9" id="KW-1185">Reference proteome</keyword>
<gene>
    <name evidence="8" type="ORF">GCM10008090_31310</name>
</gene>
<accession>A0A918VRY4</accession>
<dbReference type="Gene3D" id="3.50.50.60">
    <property type="entry name" value="FAD/NAD(P)-binding domain"/>
    <property type="match status" value="3"/>
</dbReference>
<comment type="cofactor">
    <cofactor evidence="1">
        <name>FAD</name>
        <dbReference type="ChEBI" id="CHEBI:57692"/>
    </cofactor>
</comment>
<comment type="caution">
    <text evidence="8">The sequence shown here is derived from an EMBL/GenBank/DDBJ whole genome shotgun (WGS) entry which is preliminary data.</text>
</comment>
<dbReference type="PANTHER" id="PTHR43872:SF1">
    <property type="entry name" value="MONOOXYGENASE, PUTATIVE (AFU_ORTHOLOGUE AFUA_8G02570)-RELATED"/>
    <property type="match status" value="1"/>
</dbReference>
<evidence type="ECO:0000313" key="9">
    <source>
        <dbReference type="Proteomes" id="UP000614811"/>
    </source>
</evidence>
<dbReference type="InterPro" id="IPR020946">
    <property type="entry name" value="Flavin_mOase-like"/>
</dbReference>
<dbReference type="SUPFAM" id="SSF51905">
    <property type="entry name" value="FAD/NAD(P)-binding domain"/>
    <property type="match status" value="1"/>
</dbReference>